<evidence type="ECO:0000313" key="2">
    <source>
        <dbReference type="EMBL" id="ATL27440.1"/>
    </source>
</evidence>
<dbReference type="Proteomes" id="UP000221011">
    <property type="component" value="Chromosome"/>
</dbReference>
<accession>A0A291Q6M8</accession>
<dbReference type="KEGG" id="sfk:KY5_2422c"/>
<name>A0A291Q6M8_9ACTN</name>
<proteinExistence type="predicted"/>
<dbReference type="EMBL" id="CP022685">
    <property type="protein sequence ID" value="ATL27440.1"/>
    <property type="molecule type" value="Genomic_DNA"/>
</dbReference>
<organism evidence="2 3">
    <name type="scientific">Streptomyces formicae</name>
    <dbReference type="NCBI Taxonomy" id="1616117"/>
    <lineage>
        <taxon>Bacteria</taxon>
        <taxon>Bacillati</taxon>
        <taxon>Actinomycetota</taxon>
        <taxon>Actinomycetes</taxon>
        <taxon>Kitasatosporales</taxon>
        <taxon>Streptomycetaceae</taxon>
        <taxon>Streptomyces</taxon>
    </lineage>
</organism>
<dbReference type="SUPFAM" id="SSF52540">
    <property type="entry name" value="P-loop containing nucleoside triphosphate hydrolases"/>
    <property type="match status" value="1"/>
</dbReference>
<reference evidence="2 3" key="1">
    <citation type="submission" date="2017-08" db="EMBL/GenBank/DDBJ databases">
        <title>Complete Genome Sequence of Streptomyces formicae KY5, the formicamycin producer.</title>
        <authorList>
            <person name="Holmes N.A."/>
            <person name="Devine R."/>
            <person name="Qin Z."/>
            <person name="Seipke R.F."/>
            <person name="Wilkinson B."/>
            <person name="Hutchings M.I."/>
        </authorList>
    </citation>
    <scope>NUCLEOTIDE SEQUENCE [LARGE SCALE GENOMIC DNA]</scope>
    <source>
        <strain evidence="2 3">KY5</strain>
    </source>
</reference>
<evidence type="ECO:0000313" key="3">
    <source>
        <dbReference type="Proteomes" id="UP000221011"/>
    </source>
</evidence>
<dbReference type="AlphaFoldDB" id="A0A291Q6M8"/>
<dbReference type="Gene3D" id="3.40.50.300">
    <property type="entry name" value="P-loop containing nucleotide triphosphate hydrolases"/>
    <property type="match status" value="1"/>
</dbReference>
<sequence>MAGAVVGSVVWIGGPPGAGKTTMARLLARRYGLRRYSADVHTWEHRDRALAAGHAAAARWERLPPDERWSRPPDELLAMSLHHERGPMITEDLRALPRAPLTVAEGTPVTPGVAGAGDHSVWLMPTPQVQRARLAERGIGAGVSALYRLLLEEIEAEVARAGARTLVVDGTRSVADTFAEVEKLFADALAVGPLAGSAVERARLLRYANRAVVRQHAAYFARPWTVGDLAGTVRLLACECGAASCDAEVPLALADFPDPPDDPAPGADEPAFPPVLAPGHGPGGGTPGR</sequence>
<feature type="region of interest" description="Disordered" evidence="1">
    <location>
        <begin position="254"/>
        <end position="289"/>
    </location>
</feature>
<dbReference type="InterPro" id="IPR027417">
    <property type="entry name" value="P-loop_NTPase"/>
</dbReference>
<keyword evidence="3" id="KW-1185">Reference proteome</keyword>
<dbReference type="RefSeq" id="WP_199843041.1">
    <property type="nucleotide sequence ID" value="NZ_CP022685.1"/>
</dbReference>
<evidence type="ECO:0000256" key="1">
    <source>
        <dbReference type="SAM" id="MobiDB-lite"/>
    </source>
</evidence>
<feature type="compositionally biased region" description="Gly residues" evidence="1">
    <location>
        <begin position="280"/>
        <end position="289"/>
    </location>
</feature>
<gene>
    <name evidence="2" type="ORF">KY5_2422c</name>
</gene>
<protein>
    <submittedName>
        <fullName evidence="2">Uncharacterized protein</fullName>
    </submittedName>
</protein>